<name>A0A6G1FRT5_9PEZI</name>
<protein>
    <recommendedName>
        <fullName evidence="6">Bromodomain associated domain-containing protein</fullName>
    </recommendedName>
</protein>
<dbReference type="SMART" id="SM00576">
    <property type="entry name" value="BTP"/>
    <property type="match status" value="1"/>
</dbReference>
<gene>
    <name evidence="7 9" type="ORF">P152DRAFT_382328</name>
</gene>
<evidence type="ECO:0000256" key="5">
    <source>
        <dbReference type="SAM" id="MobiDB-lite"/>
    </source>
</evidence>
<accession>A0A6G1FRT5</accession>
<evidence type="ECO:0000256" key="3">
    <source>
        <dbReference type="ARBA" id="ARBA00023163"/>
    </source>
</evidence>
<dbReference type="RefSeq" id="XP_033530118.1">
    <property type="nucleotide sequence ID" value="XM_033675758.1"/>
</dbReference>
<reference evidence="7 9" key="1">
    <citation type="submission" date="2020-01" db="EMBL/GenBank/DDBJ databases">
        <authorList>
            <consortium name="DOE Joint Genome Institute"/>
            <person name="Haridas S."/>
            <person name="Albert R."/>
            <person name="Binder M."/>
            <person name="Bloem J."/>
            <person name="Labutti K."/>
            <person name="Salamov A."/>
            <person name="Andreopoulos B."/>
            <person name="Baker S.E."/>
            <person name="Barry K."/>
            <person name="Bills G."/>
            <person name="Bluhm B.H."/>
            <person name="Cannon C."/>
            <person name="Castanera R."/>
            <person name="Culley D.E."/>
            <person name="Daum C."/>
            <person name="Ezra D."/>
            <person name="Gonzalez J.B."/>
            <person name="Henrissat B."/>
            <person name="Kuo A."/>
            <person name="Liang C."/>
            <person name="Lipzen A."/>
            <person name="Lutzoni F."/>
            <person name="Magnuson J."/>
            <person name="Mondo S."/>
            <person name="Nolan M."/>
            <person name="Ohm R."/>
            <person name="Pangilinan J."/>
            <person name="Park H.-J."/>
            <person name="Ramirez L."/>
            <person name="Alfaro M."/>
            <person name="Sun H."/>
            <person name="Tritt A."/>
            <person name="Yoshinaga Y."/>
            <person name="Zwiers L.-H."/>
            <person name="Turgeon B.G."/>
            <person name="Goodwin S.B."/>
            <person name="Spatafora J.W."/>
            <person name="Crous P.W."/>
            <person name="Grigoriev I.V."/>
        </authorList>
    </citation>
    <scope>NUCLEOTIDE SEQUENCE</scope>
    <source>
        <strain evidence="7 9">CBS 781.70</strain>
    </source>
</reference>
<keyword evidence="8" id="KW-1185">Reference proteome</keyword>
<dbReference type="GeneID" id="54416328"/>
<keyword evidence="4" id="KW-0539">Nucleus</keyword>
<dbReference type="Proteomes" id="UP000504638">
    <property type="component" value="Unplaced"/>
</dbReference>
<dbReference type="EMBL" id="ML975183">
    <property type="protein sequence ID" value="KAF1808487.1"/>
    <property type="molecule type" value="Genomic_DNA"/>
</dbReference>
<evidence type="ECO:0000256" key="1">
    <source>
        <dbReference type="ARBA" id="ARBA00004123"/>
    </source>
</evidence>
<dbReference type="AlphaFoldDB" id="A0A6G1FRT5"/>
<evidence type="ECO:0000256" key="4">
    <source>
        <dbReference type="ARBA" id="ARBA00023242"/>
    </source>
</evidence>
<dbReference type="InterPro" id="IPR006565">
    <property type="entry name" value="BTP"/>
</dbReference>
<keyword evidence="3" id="KW-0804">Transcription</keyword>
<organism evidence="7">
    <name type="scientific">Eremomyces bilateralis CBS 781.70</name>
    <dbReference type="NCBI Taxonomy" id="1392243"/>
    <lineage>
        <taxon>Eukaryota</taxon>
        <taxon>Fungi</taxon>
        <taxon>Dikarya</taxon>
        <taxon>Ascomycota</taxon>
        <taxon>Pezizomycotina</taxon>
        <taxon>Dothideomycetes</taxon>
        <taxon>Dothideomycetes incertae sedis</taxon>
        <taxon>Eremomycetales</taxon>
        <taxon>Eremomycetaceae</taxon>
        <taxon>Eremomyces</taxon>
    </lineage>
</organism>
<evidence type="ECO:0000313" key="7">
    <source>
        <dbReference type="EMBL" id="KAF1808487.1"/>
    </source>
</evidence>
<reference evidence="9" key="3">
    <citation type="submission" date="2025-04" db="UniProtKB">
        <authorList>
            <consortium name="RefSeq"/>
        </authorList>
    </citation>
    <scope>IDENTIFICATION</scope>
    <source>
        <strain evidence="9">CBS 781.70</strain>
    </source>
</reference>
<reference evidence="9" key="2">
    <citation type="submission" date="2020-04" db="EMBL/GenBank/DDBJ databases">
        <authorList>
            <consortium name="NCBI Genome Project"/>
        </authorList>
    </citation>
    <scope>NUCLEOTIDE SEQUENCE</scope>
    <source>
        <strain evidence="9">CBS 781.70</strain>
    </source>
</reference>
<keyword evidence="2" id="KW-0805">Transcription regulation</keyword>
<dbReference type="GO" id="GO:0005634">
    <property type="term" value="C:nucleus"/>
    <property type="evidence" value="ECO:0007669"/>
    <property type="project" value="UniProtKB-SubCell"/>
</dbReference>
<evidence type="ECO:0000313" key="8">
    <source>
        <dbReference type="Proteomes" id="UP000504638"/>
    </source>
</evidence>
<dbReference type="InterPro" id="IPR009072">
    <property type="entry name" value="Histone-fold"/>
</dbReference>
<dbReference type="GO" id="GO:0046982">
    <property type="term" value="F:protein heterodimerization activity"/>
    <property type="evidence" value="ECO:0007669"/>
    <property type="project" value="InterPro"/>
</dbReference>
<feature type="non-terminal residue" evidence="7">
    <location>
        <position position="208"/>
    </location>
</feature>
<sequence length="208" mass="23226">MSAREIMHMLTRPAVLQILRAAGFHSARPSVIEALTDITAKHLLLLATRTVAHAYGNHNDATPTITDVRMAMDDAGCFTTTMTASEEAWIEAMRKPTGEGKGAQKEEDRRTEEDTKDIQEFIDWVQGDGNKEIMRIAGMLKSDDLMELDGEKERLDYLTALKRKHSKTGDQSRFQGTVLGIEADDHDITIEGGPVASLTDWQVMVRQR</sequence>
<dbReference type="OrthoDB" id="5402929at2759"/>
<evidence type="ECO:0000259" key="6">
    <source>
        <dbReference type="SMART" id="SM00576"/>
    </source>
</evidence>
<dbReference type="CDD" id="cd00076">
    <property type="entry name" value="HFD_SF"/>
    <property type="match status" value="1"/>
</dbReference>
<feature type="domain" description="Bromodomain associated" evidence="6">
    <location>
        <begin position="4"/>
        <end position="81"/>
    </location>
</feature>
<dbReference type="Pfam" id="PF07524">
    <property type="entry name" value="Bromo_TP"/>
    <property type="match status" value="1"/>
</dbReference>
<evidence type="ECO:0000313" key="9">
    <source>
        <dbReference type="RefSeq" id="XP_033530118.1"/>
    </source>
</evidence>
<feature type="region of interest" description="Disordered" evidence="5">
    <location>
        <begin position="93"/>
        <end position="115"/>
    </location>
</feature>
<evidence type="ECO:0000256" key="2">
    <source>
        <dbReference type="ARBA" id="ARBA00023015"/>
    </source>
</evidence>
<dbReference type="Gene3D" id="1.10.20.10">
    <property type="entry name" value="Histone, subunit A"/>
    <property type="match status" value="1"/>
</dbReference>
<comment type="subcellular location">
    <subcellularLocation>
        <location evidence="1">Nucleus</location>
    </subcellularLocation>
</comment>
<proteinExistence type="predicted"/>